<proteinExistence type="predicted"/>
<dbReference type="Proteomes" id="UP001176021">
    <property type="component" value="Unassembled WGS sequence"/>
</dbReference>
<keyword evidence="2" id="KW-1185">Reference proteome</keyword>
<protein>
    <submittedName>
        <fullName evidence="1">Uncharacterized protein</fullName>
    </submittedName>
</protein>
<sequence length="89" mass="9726">MKVAFLVSSYLIIVTKLYDNANPSTIEVAQTPDDLTAEQAGYSSHYPKLEILNGTTKLIWTRGDANYTSQPGVLISNTNFGLGIDEAMK</sequence>
<name>A0ABT8QTR0_9FIRM</name>
<gene>
    <name evidence="1" type="ORF">M8H41_13515</name>
</gene>
<dbReference type="RefSeq" id="WP_302049022.1">
    <property type="nucleotide sequence ID" value="NZ_JAMJEV010000010.1"/>
</dbReference>
<reference evidence="1" key="1">
    <citation type="submission" date="2022-05" db="EMBL/GenBank/DDBJ databases">
        <title>Expanded diversity of anoxic marine methylotrophy in a Black Sea sulfate reducing microorganism.</title>
        <authorList>
            <person name="Fischer P.Q."/>
            <person name="Stams A.J.M."/>
            <person name="Villanueva L."/>
            <person name="Sousa D.Z."/>
        </authorList>
    </citation>
    <scope>NUCLEOTIDE SEQUENCE</scope>
    <source>
        <strain evidence="1">P130</strain>
    </source>
</reference>
<evidence type="ECO:0000313" key="2">
    <source>
        <dbReference type="Proteomes" id="UP001176021"/>
    </source>
</evidence>
<evidence type="ECO:0000313" key="1">
    <source>
        <dbReference type="EMBL" id="MDO0823864.1"/>
    </source>
</evidence>
<organism evidence="1 2">
    <name type="scientific">Desulfosporosinus nitroreducens</name>
    <dbReference type="NCBI Taxonomy" id="2018668"/>
    <lineage>
        <taxon>Bacteria</taxon>
        <taxon>Bacillati</taxon>
        <taxon>Bacillota</taxon>
        <taxon>Clostridia</taxon>
        <taxon>Eubacteriales</taxon>
        <taxon>Desulfitobacteriaceae</taxon>
        <taxon>Desulfosporosinus</taxon>
    </lineage>
</organism>
<dbReference type="EMBL" id="JAMJEV010000010">
    <property type="protein sequence ID" value="MDO0823864.1"/>
    <property type="molecule type" value="Genomic_DNA"/>
</dbReference>
<accession>A0ABT8QTR0</accession>
<comment type="caution">
    <text evidence="1">The sequence shown here is derived from an EMBL/GenBank/DDBJ whole genome shotgun (WGS) entry which is preliminary data.</text>
</comment>